<reference evidence="2 3" key="1">
    <citation type="submission" date="2016-03" db="EMBL/GenBank/DDBJ databases">
        <title>Complete genome sequence of a soil Actinobacterium, Nocardioides dokdonensis FR1436.</title>
        <authorList>
            <person name="Kwon S.-K."/>
            <person name="Kim K."/>
            <person name="Kim J.F."/>
        </authorList>
    </citation>
    <scope>NUCLEOTIDE SEQUENCE [LARGE SCALE GENOMIC DNA]</scope>
    <source>
        <strain evidence="2 3">FR1436</strain>
    </source>
</reference>
<evidence type="ECO:0000313" key="3">
    <source>
        <dbReference type="Proteomes" id="UP000077868"/>
    </source>
</evidence>
<dbReference type="Proteomes" id="UP000077868">
    <property type="component" value="Chromosome"/>
</dbReference>
<feature type="compositionally biased region" description="Polar residues" evidence="1">
    <location>
        <begin position="80"/>
        <end position="90"/>
    </location>
</feature>
<dbReference type="EMBL" id="CP015079">
    <property type="protein sequence ID" value="ANH38175.1"/>
    <property type="molecule type" value="Genomic_DNA"/>
</dbReference>
<dbReference type="PATRIC" id="fig|1300347.3.peg.1743"/>
<evidence type="ECO:0008006" key="4">
    <source>
        <dbReference type="Google" id="ProtNLM"/>
    </source>
</evidence>
<dbReference type="KEGG" id="ndk:I601_1744"/>
<dbReference type="AlphaFoldDB" id="A0A1A9GL57"/>
<organism evidence="2 3">
    <name type="scientific">Nocardioides dokdonensis FR1436</name>
    <dbReference type="NCBI Taxonomy" id="1300347"/>
    <lineage>
        <taxon>Bacteria</taxon>
        <taxon>Bacillati</taxon>
        <taxon>Actinomycetota</taxon>
        <taxon>Actinomycetes</taxon>
        <taxon>Propionibacteriales</taxon>
        <taxon>Nocardioidaceae</taxon>
        <taxon>Nocardioides</taxon>
    </lineage>
</organism>
<keyword evidence="3" id="KW-1185">Reference proteome</keyword>
<gene>
    <name evidence="2" type="ORF">I601_1744</name>
</gene>
<accession>A0A1A9GL57</accession>
<name>A0A1A9GL57_9ACTN</name>
<sequence length="102" mass="10441">MSQMGMEYNALRAGSRRWAALGELLDETAKDFGAAPVAGLAPDCQGAATSFLSAWQGYAGESAAIVEGFATALEEVVGSTTETDSATGSGFETLDSRLGSAR</sequence>
<feature type="region of interest" description="Disordered" evidence="1">
    <location>
        <begin position="80"/>
        <end position="102"/>
    </location>
</feature>
<evidence type="ECO:0000313" key="2">
    <source>
        <dbReference type="EMBL" id="ANH38175.1"/>
    </source>
</evidence>
<protein>
    <recommendedName>
        <fullName evidence="4">WXG domain conatining protein</fullName>
    </recommendedName>
</protein>
<dbReference type="OrthoDB" id="3784286at2"/>
<proteinExistence type="predicted"/>
<dbReference type="STRING" id="1300347.I601_1744"/>
<dbReference type="RefSeq" id="WP_157519987.1">
    <property type="nucleotide sequence ID" value="NZ_CP015079.1"/>
</dbReference>
<evidence type="ECO:0000256" key="1">
    <source>
        <dbReference type="SAM" id="MobiDB-lite"/>
    </source>
</evidence>